<reference evidence="2 3" key="1">
    <citation type="submission" date="2024-05" db="EMBL/GenBank/DDBJ databases">
        <title>Genome sequencing and assembly of Indian major carp, Cirrhinus mrigala (Hamilton, 1822).</title>
        <authorList>
            <person name="Mohindra V."/>
            <person name="Chowdhury L.M."/>
            <person name="Lal K."/>
            <person name="Jena J.K."/>
        </authorList>
    </citation>
    <scope>NUCLEOTIDE SEQUENCE [LARGE SCALE GENOMIC DNA]</scope>
    <source>
        <strain evidence="2">CM1030</strain>
        <tissue evidence="2">Blood</tissue>
    </source>
</reference>
<gene>
    <name evidence="2" type="ORF">M9458_010391</name>
</gene>
<feature type="region of interest" description="Disordered" evidence="1">
    <location>
        <begin position="30"/>
        <end position="54"/>
    </location>
</feature>
<evidence type="ECO:0000313" key="3">
    <source>
        <dbReference type="Proteomes" id="UP001529510"/>
    </source>
</evidence>
<keyword evidence="3" id="KW-1185">Reference proteome</keyword>
<dbReference type="Proteomes" id="UP001529510">
    <property type="component" value="Unassembled WGS sequence"/>
</dbReference>
<organism evidence="2 3">
    <name type="scientific">Cirrhinus mrigala</name>
    <name type="common">Mrigala</name>
    <dbReference type="NCBI Taxonomy" id="683832"/>
    <lineage>
        <taxon>Eukaryota</taxon>
        <taxon>Metazoa</taxon>
        <taxon>Chordata</taxon>
        <taxon>Craniata</taxon>
        <taxon>Vertebrata</taxon>
        <taxon>Euteleostomi</taxon>
        <taxon>Actinopterygii</taxon>
        <taxon>Neopterygii</taxon>
        <taxon>Teleostei</taxon>
        <taxon>Ostariophysi</taxon>
        <taxon>Cypriniformes</taxon>
        <taxon>Cyprinidae</taxon>
        <taxon>Labeoninae</taxon>
        <taxon>Labeonini</taxon>
        <taxon>Cirrhinus</taxon>
    </lineage>
</organism>
<proteinExistence type="predicted"/>
<evidence type="ECO:0000256" key="1">
    <source>
        <dbReference type="SAM" id="MobiDB-lite"/>
    </source>
</evidence>
<dbReference type="EMBL" id="JAMKFB020000005">
    <property type="protein sequence ID" value="KAL0192095.1"/>
    <property type="molecule type" value="Genomic_DNA"/>
</dbReference>
<sequence>MAELKTLIEEMTTEEESMAEPARWKILVEPEGRWSQGGAGGKGDQGEVTGPDNQ</sequence>
<dbReference type="AlphaFoldDB" id="A0ABD0R2T2"/>
<feature type="non-terminal residue" evidence="2">
    <location>
        <position position="54"/>
    </location>
</feature>
<comment type="caution">
    <text evidence="2">The sequence shown here is derived from an EMBL/GenBank/DDBJ whole genome shotgun (WGS) entry which is preliminary data.</text>
</comment>
<protein>
    <submittedName>
        <fullName evidence="2">Uncharacterized protein</fullName>
    </submittedName>
</protein>
<evidence type="ECO:0000313" key="2">
    <source>
        <dbReference type="EMBL" id="KAL0192095.1"/>
    </source>
</evidence>
<name>A0ABD0R2T2_CIRMR</name>
<accession>A0ABD0R2T2</accession>